<evidence type="ECO:0000256" key="1">
    <source>
        <dbReference type="SAM" id="MobiDB-lite"/>
    </source>
</evidence>
<feature type="compositionally biased region" description="Basic and acidic residues" evidence="1">
    <location>
        <begin position="442"/>
        <end position="455"/>
    </location>
</feature>
<keyword evidence="3" id="KW-1185">Reference proteome</keyword>
<dbReference type="EMBL" id="JAERMS010000023">
    <property type="protein sequence ID" value="MBO1363675.1"/>
    <property type="molecule type" value="Genomic_DNA"/>
</dbReference>
<dbReference type="RefSeq" id="WP_107581473.1">
    <property type="nucleotide sequence ID" value="NZ_JAERMS010000023.1"/>
</dbReference>
<evidence type="ECO:0000313" key="2">
    <source>
        <dbReference type="EMBL" id="MBO1363675.1"/>
    </source>
</evidence>
<evidence type="ECO:0000313" key="3">
    <source>
        <dbReference type="Proteomes" id="UP000664265"/>
    </source>
</evidence>
<dbReference type="Proteomes" id="UP000664265">
    <property type="component" value="Unassembled WGS sequence"/>
</dbReference>
<feature type="region of interest" description="Disordered" evidence="1">
    <location>
        <begin position="434"/>
        <end position="455"/>
    </location>
</feature>
<dbReference type="Pfam" id="PF11013">
    <property type="entry name" value="DUF2851"/>
    <property type="match status" value="1"/>
</dbReference>
<gene>
    <name evidence="2" type="ORF">JHU38_07815</name>
</gene>
<protein>
    <submittedName>
        <fullName evidence="2">DUF2851 family protein</fullName>
    </submittedName>
</protein>
<organism evidence="2 3">
    <name type="scientific">Prevotella illustrans</name>
    <dbReference type="NCBI Taxonomy" id="2800387"/>
    <lineage>
        <taxon>Bacteria</taxon>
        <taxon>Pseudomonadati</taxon>
        <taxon>Bacteroidota</taxon>
        <taxon>Bacteroidia</taxon>
        <taxon>Bacteroidales</taxon>
        <taxon>Prevotellaceae</taxon>
        <taxon>Prevotella</taxon>
    </lineage>
</organism>
<sequence length="455" mass="52952">MEQLLHYVWKHKLWRHGPMTTTDGQQIEIIDPGLHNRDAGPDFFNAKIKIAGTLWVGNVEIHDQSSDWYLHGHDRDPRYNNVILHVCGSIDRSVRNEKGEPLAQLQLDVPEYVKAHYDELLTTDQYPPCYRIIPSLSQLSVHAWMNALQTERLEQKTEAIMERVKRCDGSWEAGYFVTLARNYGFGINGDAFEAWAYRVPLQAVAHHQDDLLQIEAIFLGQAGLLDPAAIAERHRAEAIADSYFQRLRKEYLYLQHKFSFEPIDFQRWKFLRLRPQNFPHIRIAQLANLFYQRRAGLSQLLDCHDVKAAGELLRSAVTPYWETHYTFGHAGEKQQKRLSAASLQLLLINTVIPILFAYGRHKSDEKLCQRAFDFLDQLKAENNHIVRMWQDCGLNVENAGDSQALIQLKKMYCDRKDCLRCRIGYEYLRPVTSQRRPTPASQREDVRAEDTRKRI</sequence>
<dbReference type="InterPro" id="IPR021272">
    <property type="entry name" value="DUF2851"/>
</dbReference>
<accession>A0ABS3M687</accession>
<reference evidence="2 3" key="1">
    <citation type="submission" date="2021-01" db="EMBL/GenBank/DDBJ databases">
        <title>Prevotella A2931 sp. nov.</title>
        <authorList>
            <person name="Buhl M."/>
            <person name="Oberhettinger P."/>
        </authorList>
    </citation>
    <scope>NUCLEOTIDE SEQUENCE [LARGE SCALE GENOMIC DNA]</scope>
    <source>
        <strain evidence="2 3">A2931</strain>
    </source>
</reference>
<proteinExistence type="predicted"/>
<name>A0ABS3M687_9BACT</name>
<comment type="caution">
    <text evidence="2">The sequence shown here is derived from an EMBL/GenBank/DDBJ whole genome shotgun (WGS) entry which is preliminary data.</text>
</comment>